<sequence>MLYAFICKPRSKSGLPRGFFLLSSYIIALEKSTFLVFFSLLYLKERFT</sequence>
<protein>
    <submittedName>
        <fullName evidence="2">Uncharacterized protein</fullName>
    </submittedName>
</protein>
<keyword evidence="1" id="KW-0812">Transmembrane</keyword>
<reference evidence="2 3" key="1">
    <citation type="submission" date="2016-01" db="EMBL/GenBank/DDBJ databases">
        <authorList>
            <person name="Oliw E.H."/>
        </authorList>
    </citation>
    <scope>NUCLEOTIDE SEQUENCE [LARGE SCALE GENOMIC DNA]</scope>
    <source>
        <strain evidence="2 3">DNF00307</strain>
    </source>
</reference>
<keyword evidence="1" id="KW-1133">Transmembrane helix</keyword>
<proteinExistence type="predicted"/>
<evidence type="ECO:0000313" key="2">
    <source>
        <dbReference type="EMBL" id="KXB74151.1"/>
    </source>
</evidence>
<feature type="transmembrane region" description="Helical" evidence="1">
    <location>
        <begin position="20"/>
        <end position="43"/>
    </location>
</feature>
<dbReference type="PATRIC" id="fig|419005.5.peg.2143"/>
<name>A0A134B2J6_9BACT</name>
<evidence type="ECO:0000313" key="3">
    <source>
        <dbReference type="Proteomes" id="UP000070531"/>
    </source>
</evidence>
<keyword evidence="1" id="KW-0472">Membrane</keyword>
<dbReference type="EMBL" id="LSDL01000153">
    <property type="protein sequence ID" value="KXB74151.1"/>
    <property type="molecule type" value="Genomic_DNA"/>
</dbReference>
<evidence type="ECO:0000256" key="1">
    <source>
        <dbReference type="SAM" id="Phobius"/>
    </source>
</evidence>
<comment type="caution">
    <text evidence="2">The sequence shown here is derived from an EMBL/GenBank/DDBJ whole genome shotgun (WGS) entry which is preliminary data.</text>
</comment>
<dbReference type="AlphaFoldDB" id="A0A134B2J6"/>
<dbReference type="Proteomes" id="UP000070531">
    <property type="component" value="Unassembled WGS sequence"/>
</dbReference>
<dbReference type="STRING" id="419005.HMPREF1860_02141"/>
<organism evidence="2">
    <name type="scientific">Prevotella amnii</name>
    <dbReference type="NCBI Taxonomy" id="419005"/>
    <lineage>
        <taxon>Bacteria</taxon>
        <taxon>Pseudomonadati</taxon>
        <taxon>Bacteroidota</taxon>
        <taxon>Bacteroidia</taxon>
        <taxon>Bacteroidales</taxon>
        <taxon>Prevotellaceae</taxon>
        <taxon>Prevotella</taxon>
    </lineage>
</organism>
<gene>
    <name evidence="2" type="ORF">HMPREF1860_02141</name>
</gene>
<accession>A0A134B2J6</accession>